<sequence length="409" mass="46170">MITVEKALEIILSQSQDFGIVEIPFMQSLGRVLKEDIIADRDFPPFDRVSMDGIAINFEVFDKGQLTFDIENVQAAGAPQLPLNNMHNCIEVMTGAITPKNTNTVVPYEFIEITNDRATIIHKSIRKDQNIHKQGLDRKKNDALIPKNTIISSAEIGVLATVGKSTVKVAKFPKIMIISTGDELVEVNQNPLKHQIRRSNAYTLLALLHKLNIKPQTTHINDNKTILKEKISHFLKEFDVLLFSGAVSQGKFDFLPEILKELGIKKHFHKVKQRPGKPFWFGTIAPIDIDRKEDLQNNVTTIFAFPGNPVSTFVSCLKYFYPWLQKSMGIEPLNKEKASLNENFSFKPELTYFLQVRLQNENGKLIATPIKGKGSGDLANLADADAFLELPAYKTEFKKGEVYPLITYR</sequence>
<dbReference type="InterPro" id="IPR036425">
    <property type="entry name" value="MoaB/Mog-like_dom_sf"/>
</dbReference>
<comment type="pathway">
    <text evidence="2 6">Cofactor biosynthesis; molybdopterin biosynthesis.</text>
</comment>
<evidence type="ECO:0000256" key="2">
    <source>
        <dbReference type="ARBA" id="ARBA00005046"/>
    </source>
</evidence>
<evidence type="ECO:0000256" key="5">
    <source>
        <dbReference type="ARBA" id="ARBA00047317"/>
    </source>
</evidence>
<dbReference type="Gene3D" id="2.170.190.11">
    <property type="entry name" value="Molybdopterin biosynthesis moea protein, domain 3"/>
    <property type="match status" value="1"/>
</dbReference>
<dbReference type="Pfam" id="PF03453">
    <property type="entry name" value="MoeA_N"/>
    <property type="match status" value="1"/>
</dbReference>
<dbReference type="Proteomes" id="UP000270856">
    <property type="component" value="Unassembled WGS sequence"/>
</dbReference>
<dbReference type="PANTHER" id="PTHR10192">
    <property type="entry name" value="MOLYBDOPTERIN BIOSYNTHESIS PROTEIN"/>
    <property type="match status" value="1"/>
</dbReference>
<keyword evidence="6" id="KW-0500">Molybdenum</keyword>
<organism evidence="8 9">
    <name type="scientific">Aureibaculum marinum</name>
    <dbReference type="NCBI Taxonomy" id="2487930"/>
    <lineage>
        <taxon>Bacteria</taxon>
        <taxon>Pseudomonadati</taxon>
        <taxon>Bacteroidota</taxon>
        <taxon>Flavobacteriia</taxon>
        <taxon>Flavobacteriales</taxon>
        <taxon>Flavobacteriaceae</taxon>
        <taxon>Aureibaculum</taxon>
    </lineage>
</organism>
<dbReference type="EC" id="2.10.1.1" evidence="6"/>
<dbReference type="RefSeq" id="WP_123897520.1">
    <property type="nucleotide sequence ID" value="NZ_RPFJ01000010.1"/>
</dbReference>
<dbReference type="InterPro" id="IPR038987">
    <property type="entry name" value="MoeA-like"/>
</dbReference>
<accession>A0A3N4NM91</accession>
<dbReference type="UniPathway" id="UPA00344"/>
<keyword evidence="6" id="KW-0479">Metal-binding</keyword>
<dbReference type="Pfam" id="PF03454">
    <property type="entry name" value="MoeA_C"/>
    <property type="match status" value="1"/>
</dbReference>
<keyword evidence="6" id="KW-0460">Magnesium</keyword>
<comment type="cofactor">
    <cofactor evidence="6">
        <name>Mg(2+)</name>
        <dbReference type="ChEBI" id="CHEBI:18420"/>
    </cofactor>
</comment>
<evidence type="ECO:0000313" key="8">
    <source>
        <dbReference type="EMBL" id="RPD97492.1"/>
    </source>
</evidence>
<feature type="domain" description="MoaB/Mog" evidence="7">
    <location>
        <begin position="176"/>
        <end position="326"/>
    </location>
</feature>
<dbReference type="GO" id="GO:0046872">
    <property type="term" value="F:metal ion binding"/>
    <property type="evidence" value="ECO:0007669"/>
    <property type="project" value="UniProtKB-UniRule"/>
</dbReference>
<dbReference type="GO" id="GO:0006777">
    <property type="term" value="P:Mo-molybdopterin cofactor biosynthetic process"/>
    <property type="evidence" value="ECO:0007669"/>
    <property type="project" value="UniProtKB-UniRule"/>
</dbReference>
<protein>
    <recommendedName>
        <fullName evidence="6">Molybdopterin molybdenumtransferase</fullName>
        <ecNumber evidence="6">2.10.1.1</ecNumber>
    </recommendedName>
</protein>
<evidence type="ECO:0000259" key="7">
    <source>
        <dbReference type="SMART" id="SM00852"/>
    </source>
</evidence>
<dbReference type="GO" id="GO:0005829">
    <property type="term" value="C:cytosol"/>
    <property type="evidence" value="ECO:0007669"/>
    <property type="project" value="TreeGrafter"/>
</dbReference>
<comment type="caution">
    <text evidence="8">The sequence shown here is derived from an EMBL/GenBank/DDBJ whole genome shotgun (WGS) entry which is preliminary data.</text>
</comment>
<proteinExistence type="inferred from homology"/>
<dbReference type="SUPFAM" id="SSF63882">
    <property type="entry name" value="MoeA N-terminal region -like"/>
    <property type="match status" value="1"/>
</dbReference>
<comment type="function">
    <text evidence="1 6">Catalyzes the insertion of molybdate into adenylated molybdopterin with the concomitant release of AMP.</text>
</comment>
<dbReference type="InterPro" id="IPR005110">
    <property type="entry name" value="MoeA_linker/N"/>
</dbReference>
<dbReference type="Pfam" id="PF00994">
    <property type="entry name" value="MoCF_biosynth"/>
    <property type="match status" value="1"/>
</dbReference>
<dbReference type="SUPFAM" id="SSF53218">
    <property type="entry name" value="Molybdenum cofactor biosynthesis proteins"/>
    <property type="match status" value="1"/>
</dbReference>
<dbReference type="InterPro" id="IPR036135">
    <property type="entry name" value="MoeA_linker/N_sf"/>
</dbReference>
<evidence type="ECO:0000313" key="9">
    <source>
        <dbReference type="Proteomes" id="UP000270856"/>
    </source>
</evidence>
<dbReference type="InterPro" id="IPR036688">
    <property type="entry name" value="MoeA_C_domain_IV_sf"/>
</dbReference>
<dbReference type="GO" id="GO:0061599">
    <property type="term" value="F:molybdopterin molybdotransferase activity"/>
    <property type="evidence" value="ECO:0007669"/>
    <property type="project" value="UniProtKB-UniRule"/>
</dbReference>
<keyword evidence="6 8" id="KW-0808">Transferase</keyword>
<dbReference type="SMART" id="SM00852">
    <property type="entry name" value="MoCF_biosynth"/>
    <property type="match status" value="1"/>
</dbReference>
<dbReference type="PANTHER" id="PTHR10192:SF5">
    <property type="entry name" value="GEPHYRIN"/>
    <property type="match status" value="1"/>
</dbReference>
<dbReference type="InterPro" id="IPR005111">
    <property type="entry name" value="MoeA_C_domain_IV"/>
</dbReference>
<dbReference type="NCBIfam" id="TIGR00177">
    <property type="entry name" value="molyb_syn"/>
    <property type="match status" value="1"/>
</dbReference>
<name>A0A3N4NM91_9FLAO</name>
<keyword evidence="9" id="KW-1185">Reference proteome</keyword>
<dbReference type="AlphaFoldDB" id="A0A3N4NM91"/>
<gene>
    <name evidence="8" type="ORF">EGM88_08355</name>
</gene>
<reference evidence="8 9" key="1">
    <citation type="submission" date="2018-11" db="EMBL/GenBank/DDBJ databases">
        <title>Aureibaculum marinum gen. nov., sp. nov., a member of the family Flavobacteriaceae isolated from the Bohai Sea.</title>
        <authorList>
            <person name="Ji X."/>
        </authorList>
    </citation>
    <scope>NUCLEOTIDE SEQUENCE [LARGE SCALE GENOMIC DNA]</scope>
    <source>
        <strain evidence="8 9">BH-SD17</strain>
    </source>
</reference>
<evidence type="ECO:0000256" key="1">
    <source>
        <dbReference type="ARBA" id="ARBA00002901"/>
    </source>
</evidence>
<dbReference type="CDD" id="cd00887">
    <property type="entry name" value="MoeA"/>
    <property type="match status" value="1"/>
</dbReference>
<dbReference type="OrthoDB" id="9804758at2"/>
<dbReference type="InterPro" id="IPR008284">
    <property type="entry name" value="MoCF_biosynth_CS"/>
</dbReference>
<evidence type="ECO:0000256" key="3">
    <source>
        <dbReference type="ARBA" id="ARBA00010763"/>
    </source>
</evidence>
<comment type="similarity">
    <text evidence="3 6">Belongs to the MoeA family.</text>
</comment>
<comment type="catalytic activity">
    <reaction evidence="5">
        <text>adenylyl-molybdopterin + molybdate = Mo-molybdopterin + AMP + H(+)</text>
        <dbReference type="Rhea" id="RHEA:35047"/>
        <dbReference type="ChEBI" id="CHEBI:15378"/>
        <dbReference type="ChEBI" id="CHEBI:36264"/>
        <dbReference type="ChEBI" id="CHEBI:62727"/>
        <dbReference type="ChEBI" id="CHEBI:71302"/>
        <dbReference type="ChEBI" id="CHEBI:456215"/>
        <dbReference type="EC" id="2.10.1.1"/>
    </reaction>
</comment>
<dbReference type="InterPro" id="IPR001453">
    <property type="entry name" value="MoaB/Mog_dom"/>
</dbReference>
<keyword evidence="4 6" id="KW-0501">Molybdenum cofactor biosynthesis</keyword>
<evidence type="ECO:0000256" key="6">
    <source>
        <dbReference type="RuleBase" id="RU365090"/>
    </source>
</evidence>
<dbReference type="PROSITE" id="PS01079">
    <property type="entry name" value="MOCF_BIOSYNTHESIS_2"/>
    <property type="match status" value="1"/>
</dbReference>
<dbReference type="Gene3D" id="3.40.980.10">
    <property type="entry name" value="MoaB/Mog-like domain"/>
    <property type="match status" value="1"/>
</dbReference>
<dbReference type="Gene3D" id="3.90.105.10">
    <property type="entry name" value="Molybdopterin biosynthesis moea protein, domain 2"/>
    <property type="match status" value="1"/>
</dbReference>
<dbReference type="EMBL" id="RPFJ01000010">
    <property type="protein sequence ID" value="RPD97492.1"/>
    <property type="molecule type" value="Genomic_DNA"/>
</dbReference>
<dbReference type="Gene3D" id="2.40.340.10">
    <property type="entry name" value="MoeA, C-terminal, domain IV"/>
    <property type="match status" value="1"/>
</dbReference>
<dbReference type="SUPFAM" id="SSF63867">
    <property type="entry name" value="MoeA C-terminal domain-like"/>
    <property type="match status" value="1"/>
</dbReference>
<evidence type="ECO:0000256" key="4">
    <source>
        <dbReference type="ARBA" id="ARBA00023150"/>
    </source>
</evidence>